<keyword evidence="3" id="KW-1185">Reference proteome</keyword>
<dbReference type="EMBL" id="CAKOFQ010006850">
    <property type="protein sequence ID" value="CAH1976622.1"/>
    <property type="molecule type" value="Genomic_DNA"/>
</dbReference>
<feature type="signal peptide" evidence="1">
    <location>
        <begin position="1"/>
        <end position="29"/>
    </location>
</feature>
<protein>
    <submittedName>
        <fullName evidence="2">Uncharacterized protein</fullName>
    </submittedName>
</protein>
<sequence>MRPAEGKTARMGPTSLLLMLLALVAVAAADPQHDAFDSGKDDCGCVPR</sequence>
<feature type="chain" id="PRO_5040148832" evidence="1">
    <location>
        <begin position="30"/>
        <end position="48"/>
    </location>
</feature>
<evidence type="ECO:0000256" key="1">
    <source>
        <dbReference type="SAM" id="SignalP"/>
    </source>
</evidence>
<evidence type="ECO:0000313" key="2">
    <source>
        <dbReference type="EMBL" id="CAH1976622.1"/>
    </source>
</evidence>
<dbReference type="AlphaFoldDB" id="A0A9P0KNU0"/>
<evidence type="ECO:0000313" key="3">
    <source>
        <dbReference type="Proteomes" id="UP001152888"/>
    </source>
</evidence>
<dbReference type="Proteomes" id="UP001152888">
    <property type="component" value="Unassembled WGS sequence"/>
</dbReference>
<comment type="caution">
    <text evidence="2">The sequence shown here is derived from an EMBL/GenBank/DDBJ whole genome shotgun (WGS) entry which is preliminary data.</text>
</comment>
<accession>A0A9P0KNU0</accession>
<gene>
    <name evidence="2" type="ORF">ACAOBT_LOCUS12226</name>
</gene>
<proteinExistence type="predicted"/>
<keyword evidence="1" id="KW-0732">Signal</keyword>
<reference evidence="2" key="1">
    <citation type="submission" date="2022-03" db="EMBL/GenBank/DDBJ databases">
        <authorList>
            <person name="Sayadi A."/>
        </authorList>
    </citation>
    <scope>NUCLEOTIDE SEQUENCE</scope>
</reference>
<organism evidence="2 3">
    <name type="scientific">Acanthoscelides obtectus</name>
    <name type="common">Bean weevil</name>
    <name type="synonym">Bruchus obtectus</name>
    <dbReference type="NCBI Taxonomy" id="200917"/>
    <lineage>
        <taxon>Eukaryota</taxon>
        <taxon>Metazoa</taxon>
        <taxon>Ecdysozoa</taxon>
        <taxon>Arthropoda</taxon>
        <taxon>Hexapoda</taxon>
        <taxon>Insecta</taxon>
        <taxon>Pterygota</taxon>
        <taxon>Neoptera</taxon>
        <taxon>Endopterygota</taxon>
        <taxon>Coleoptera</taxon>
        <taxon>Polyphaga</taxon>
        <taxon>Cucujiformia</taxon>
        <taxon>Chrysomeloidea</taxon>
        <taxon>Chrysomelidae</taxon>
        <taxon>Bruchinae</taxon>
        <taxon>Bruchini</taxon>
        <taxon>Acanthoscelides</taxon>
    </lineage>
</organism>
<name>A0A9P0KNU0_ACAOB</name>